<proteinExistence type="predicted"/>
<dbReference type="EMBL" id="FOCD01000003">
    <property type="protein sequence ID" value="SEN71910.1"/>
    <property type="molecule type" value="Genomic_DNA"/>
</dbReference>
<comment type="caution">
    <text evidence="2">The sequence shown here is derived from an EMBL/GenBank/DDBJ whole genome shotgun (WGS) entry which is preliminary data.</text>
</comment>
<reference evidence="2 3" key="1">
    <citation type="submission" date="2016-10" db="EMBL/GenBank/DDBJ databases">
        <authorList>
            <person name="Varghese N."/>
            <person name="Submissions S."/>
        </authorList>
    </citation>
    <scope>NUCLEOTIDE SEQUENCE [LARGE SCALE GENOMIC DNA]</scope>
    <source>
        <strain evidence="2 3">DSM 21619</strain>
    </source>
</reference>
<name>A0AAX2EHM7_9BACI</name>
<keyword evidence="1" id="KW-0472">Membrane</keyword>
<dbReference type="AlphaFoldDB" id="A0AAX2EHM7"/>
<gene>
    <name evidence="2" type="ORF">SAMN04489762_2659</name>
</gene>
<feature type="transmembrane region" description="Helical" evidence="1">
    <location>
        <begin position="12"/>
        <end position="34"/>
    </location>
</feature>
<feature type="transmembrane region" description="Helical" evidence="1">
    <location>
        <begin position="46"/>
        <end position="68"/>
    </location>
</feature>
<dbReference type="Proteomes" id="UP000199735">
    <property type="component" value="Unassembled WGS sequence"/>
</dbReference>
<keyword evidence="1" id="KW-0812">Transmembrane</keyword>
<feature type="transmembrane region" description="Helical" evidence="1">
    <location>
        <begin position="89"/>
        <end position="115"/>
    </location>
</feature>
<evidence type="ECO:0008006" key="4">
    <source>
        <dbReference type="Google" id="ProtNLM"/>
    </source>
</evidence>
<keyword evidence="1" id="KW-1133">Transmembrane helix</keyword>
<feature type="transmembrane region" description="Helical" evidence="1">
    <location>
        <begin position="234"/>
        <end position="255"/>
    </location>
</feature>
<feature type="transmembrane region" description="Helical" evidence="1">
    <location>
        <begin position="135"/>
        <end position="160"/>
    </location>
</feature>
<feature type="transmembrane region" description="Helical" evidence="1">
    <location>
        <begin position="167"/>
        <end position="185"/>
    </location>
</feature>
<evidence type="ECO:0000313" key="2">
    <source>
        <dbReference type="EMBL" id="SEN71910.1"/>
    </source>
</evidence>
<accession>A0AAX2EHM7</accession>
<dbReference type="RefSeq" id="WP_093881031.1">
    <property type="nucleotide sequence ID" value="NZ_FOCD01000003.1"/>
</dbReference>
<sequence>MKAWLALVKKEFRIGLPIMLLAVVLFLVGLVIVTATTYKFGYAMDAVGIIGLAWGGGHFFFMAIYMLYSLGVERKRLHLWLHNPMHASGLLAAKLVTGTVYMIISLLIVSIAAYVGGLNFVPFSDGTWFKVGMIAFVHVVSLSIDFSIYVILAYIVFLLLVRYMPTFLSGAVVFIGWWLFAYLYFGLFSQSKFYAAITEWGKIDLGFIANSLQFDISTKEALINMQGEQLTVYAGYYIIELIIILIIYFIASWLLDKKVEV</sequence>
<evidence type="ECO:0000313" key="3">
    <source>
        <dbReference type="Proteomes" id="UP000199735"/>
    </source>
</evidence>
<evidence type="ECO:0000256" key="1">
    <source>
        <dbReference type="SAM" id="Phobius"/>
    </source>
</evidence>
<protein>
    <recommendedName>
        <fullName evidence="4">ABC transporter permease</fullName>
    </recommendedName>
</protein>
<organism evidence="2 3">
    <name type="scientific">Terribacillus saccharophilus</name>
    <dbReference type="NCBI Taxonomy" id="361277"/>
    <lineage>
        <taxon>Bacteria</taxon>
        <taxon>Bacillati</taxon>
        <taxon>Bacillota</taxon>
        <taxon>Bacilli</taxon>
        <taxon>Bacillales</taxon>
        <taxon>Bacillaceae</taxon>
        <taxon>Terribacillus</taxon>
    </lineage>
</organism>